<dbReference type="CDD" id="cd01949">
    <property type="entry name" value="GGDEF"/>
    <property type="match status" value="1"/>
</dbReference>
<feature type="transmembrane region" description="Helical" evidence="1">
    <location>
        <begin position="126"/>
        <end position="149"/>
    </location>
</feature>
<dbReference type="NCBIfam" id="TIGR00254">
    <property type="entry name" value="GGDEF"/>
    <property type="match status" value="1"/>
</dbReference>
<evidence type="ECO:0000259" key="3">
    <source>
        <dbReference type="PROSITE" id="PS50887"/>
    </source>
</evidence>
<dbReference type="InterPro" id="IPR001633">
    <property type="entry name" value="EAL_dom"/>
</dbReference>
<dbReference type="Pfam" id="PF00563">
    <property type="entry name" value="EAL"/>
    <property type="match status" value="1"/>
</dbReference>
<feature type="transmembrane region" description="Helical" evidence="1">
    <location>
        <begin position="42"/>
        <end position="61"/>
    </location>
</feature>
<feature type="transmembrane region" description="Helical" evidence="1">
    <location>
        <begin position="12"/>
        <end position="30"/>
    </location>
</feature>
<dbReference type="STRING" id="1122124.GCA_000423165_01820"/>
<dbReference type="Pfam" id="PF00990">
    <property type="entry name" value="GGDEF"/>
    <property type="match status" value="1"/>
</dbReference>
<comment type="caution">
    <text evidence="4">The sequence shown here is derived from an EMBL/GenBank/DDBJ whole genome shotgun (WGS) entry which is preliminary data.</text>
</comment>
<dbReference type="RefSeq" id="WP_084616753.1">
    <property type="nucleotide sequence ID" value="NZ_PIQE01000003.1"/>
</dbReference>
<dbReference type="SUPFAM" id="SSF55073">
    <property type="entry name" value="Nucleotide cyclase"/>
    <property type="match status" value="1"/>
</dbReference>
<dbReference type="InterPro" id="IPR000160">
    <property type="entry name" value="GGDEF_dom"/>
</dbReference>
<evidence type="ECO:0008006" key="6">
    <source>
        <dbReference type="Google" id="ProtNLM"/>
    </source>
</evidence>
<dbReference type="SMART" id="SM00052">
    <property type="entry name" value="EAL"/>
    <property type="match status" value="1"/>
</dbReference>
<dbReference type="CDD" id="cd01948">
    <property type="entry name" value="EAL"/>
    <property type="match status" value="1"/>
</dbReference>
<evidence type="ECO:0000259" key="2">
    <source>
        <dbReference type="PROSITE" id="PS50883"/>
    </source>
</evidence>
<dbReference type="EMBL" id="PIQE01000003">
    <property type="protein sequence ID" value="RUO72218.1"/>
    <property type="molecule type" value="Genomic_DNA"/>
</dbReference>
<reference evidence="5" key="1">
    <citation type="journal article" date="2018" name="Front. Microbiol.">
        <title>Genome-Based Analysis Reveals the Taxonomy and Diversity of the Family Idiomarinaceae.</title>
        <authorList>
            <person name="Liu Y."/>
            <person name="Lai Q."/>
            <person name="Shao Z."/>
        </authorList>
    </citation>
    <scope>NUCLEOTIDE SEQUENCE [LARGE SCALE GENOMIC DNA]</scope>
    <source>
        <strain evidence="5">c121</strain>
    </source>
</reference>
<dbReference type="InterPro" id="IPR050706">
    <property type="entry name" value="Cyclic-di-GMP_PDE-like"/>
</dbReference>
<name>A0A432Z2U7_9GAMM</name>
<sequence length="888" mass="99496">MRSTLQNTLTQYLVMPIIVLLFSVGVAGAVERLLFDQSELLMTFPITLTVVSPLLALGLFCQLMRWHAVPVLLGLIALVGASSVLLNFPLVIQDHWLSLPRLIGGIFLLGVSGTFLFGFTRIGHLCAIATACIAFLGFAITQAWLIGLIRLEEPETFANPIAQSIGSIVALLICLVLIAQRYIEGRPKLRLRSGFILGSLCLLIGLVIWTLLTFSDVESERTRAKEESTGLAYTVNYRLNAQSELLHQVVQRLQHVDSHDLVYDHLDQDIAIQVANSQLLAGVVIFDSEMEIILDKGDAKEVVQRYYAKLEDWLNNQNFDDDKMVLYDNLVSDTPFIFMRRSVDSEPLQNALMVVLIRIPGLIAAEAWQPTFAHYWRVTPDILFSLDPRQHGQTFPIDDILANSPPAIEQTFTTANGGSFTLLSVFSSNQSLHTKAQYNQLILFVTFAFLGILAIGQHRTVQLHWLARHDDVTGVFRRHAIQQHVERLRDDGVSMTVVFINLDGFQPINDSMGVQSGDHLLKKTAERLQATVERPGAVGRYGGDEFIVVYVGTTDDDGEKLAITLKSAIRQPYLIAQTEIHLTASVGVTYLNAGEDGDPIAQAEFAMRRAKQLGGNICCRYTFDMHERYVYQAWLRNKLQLAIDNHQLTVYYQPIIATATERCIAVEALVRWQHKGRFISPGEFIPIAEKTGQIIPLGELVLNQVLRDLAHNSDLRALSVSVNVSSQQLQRYQFPELLAQLLRDTQVAAEAITLELTEGVLVDQSNQNLQALQKLQEMHCTIAIDDFGTGFSSLSYLSQIPAKVIKLDRSFIVDMEHDPERLELVRTIISMCHALGRIVVAEGVETQEQVTILRSLNVDRMQGFYFARPMPLKELLNYLRQPIAMKTD</sequence>
<proteinExistence type="predicted"/>
<accession>A0A432Z2U7</accession>
<protein>
    <recommendedName>
        <fullName evidence="6">Bifunctional diguanylate cyclase/phosphodiesterase</fullName>
    </recommendedName>
</protein>
<dbReference type="InterPro" id="IPR029787">
    <property type="entry name" value="Nucleotide_cyclase"/>
</dbReference>
<feature type="transmembrane region" description="Helical" evidence="1">
    <location>
        <begin position="195"/>
        <end position="214"/>
    </location>
</feature>
<dbReference type="AlphaFoldDB" id="A0A432Z2U7"/>
<dbReference type="InterPro" id="IPR035919">
    <property type="entry name" value="EAL_sf"/>
</dbReference>
<keyword evidence="1" id="KW-0812">Transmembrane</keyword>
<keyword evidence="1" id="KW-0472">Membrane</keyword>
<feature type="domain" description="GGDEF" evidence="3">
    <location>
        <begin position="493"/>
        <end position="623"/>
    </location>
</feature>
<evidence type="ECO:0000313" key="4">
    <source>
        <dbReference type="EMBL" id="RUO72218.1"/>
    </source>
</evidence>
<dbReference type="GO" id="GO:0071111">
    <property type="term" value="F:cyclic-guanylate-specific phosphodiesterase activity"/>
    <property type="evidence" value="ECO:0007669"/>
    <property type="project" value="InterPro"/>
</dbReference>
<organism evidence="4 5">
    <name type="scientific">Pseudidiomarina sediminum</name>
    <dbReference type="NCBI Taxonomy" id="431675"/>
    <lineage>
        <taxon>Bacteria</taxon>
        <taxon>Pseudomonadati</taxon>
        <taxon>Pseudomonadota</taxon>
        <taxon>Gammaproteobacteria</taxon>
        <taxon>Alteromonadales</taxon>
        <taxon>Idiomarinaceae</taxon>
        <taxon>Pseudidiomarina</taxon>
    </lineage>
</organism>
<feature type="transmembrane region" description="Helical" evidence="1">
    <location>
        <begin position="98"/>
        <end position="119"/>
    </location>
</feature>
<dbReference type="Gene3D" id="3.20.20.450">
    <property type="entry name" value="EAL domain"/>
    <property type="match status" value="1"/>
</dbReference>
<dbReference type="PROSITE" id="PS50887">
    <property type="entry name" value="GGDEF"/>
    <property type="match status" value="1"/>
</dbReference>
<dbReference type="PANTHER" id="PTHR33121">
    <property type="entry name" value="CYCLIC DI-GMP PHOSPHODIESTERASE PDEF"/>
    <property type="match status" value="1"/>
</dbReference>
<dbReference type="Proteomes" id="UP000287022">
    <property type="component" value="Unassembled WGS sequence"/>
</dbReference>
<evidence type="ECO:0000256" key="1">
    <source>
        <dbReference type="SAM" id="Phobius"/>
    </source>
</evidence>
<dbReference type="InterPro" id="IPR043128">
    <property type="entry name" value="Rev_trsase/Diguanyl_cyclase"/>
</dbReference>
<feature type="transmembrane region" description="Helical" evidence="1">
    <location>
        <begin position="161"/>
        <end position="183"/>
    </location>
</feature>
<dbReference type="SMART" id="SM00267">
    <property type="entry name" value="GGDEF"/>
    <property type="match status" value="1"/>
</dbReference>
<evidence type="ECO:0000313" key="5">
    <source>
        <dbReference type="Proteomes" id="UP000287022"/>
    </source>
</evidence>
<keyword evidence="5" id="KW-1185">Reference proteome</keyword>
<feature type="domain" description="EAL" evidence="2">
    <location>
        <begin position="632"/>
        <end position="883"/>
    </location>
</feature>
<dbReference type="Gene3D" id="3.30.70.270">
    <property type="match status" value="1"/>
</dbReference>
<dbReference type="PANTHER" id="PTHR33121:SF70">
    <property type="entry name" value="SIGNALING PROTEIN YKOW"/>
    <property type="match status" value="1"/>
</dbReference>
<dbReference type="SUPFAM" id="SSF141868">
    <property type="entry name" value="EAL domain-like"/>
    <property type="match status" value="1"/>
</dbReference>
<gene>
    <name evidence="4" type="ORF">CWI80_10500</name>
</gene>
<keyword evidence="1" id="KW-1133">Transmembrane helix</keyword>
<dbReference type="PROSITE" id="PS50883">
    <property type="entry name" value="EAL"/>
    <property type="match status" value="1"/>
</dbReference>
<feature type="transmembrane region" description="Helical" evidence="1">
    <location>
        <begin position="68"/>
        <end position="92"/>
    </location>
</feature>